<accession>A0A6L5XHA9</accession>
<evidence type="ECO:0000259" key="9">
    <source>
        <dbReference type="SMART" id="SM00650"/>
    </source>
</evidence>
<sequence>MPASLKNSLPAPRAKKSLGQHFLRREEICTRIASLLLPRPEDRVLEIGPGPGALTRALEDGPHACLLLLEKDRHWAAERQRLAGPRTQAVLTDALRFDWRRVGPQRPWKIIGNLPYNVASPLIWDIVSRARGLNRAVFMVQKEVGQRLAAAPGNGHYGALSVWVQSYTRPRLEFVVGPGAFSPPPKVDSAVLSFEPLPPEALPARPEALSRLLRICFQQRRKQLGGIFRRAGLPELETALERTGLAPNLRPEALGKDDFQRLAAFLPPNLDNPGQKRLS</sequence>
<dbReference type="EMBL" id="VUMH01000001">
    <property type="protein sequence ID" value="MSS26583.1"/>
    <property type="molecule type" value="Genomic_DNA"/>
</dbReference>
<comment type="function">
    <text evidence="7">Specifically dimethylates two adjacent adenosines (A1518 and A1519) in the loop of a conserved hairpin near the 3'-end of 16S rRNA in the 30S particle. May play a critical role in biogenesis of 30S subunits.</text>
</comment>
<comment type="catalytic activity">
    <reaction evidence="7">
        <text>adenosine(1518)/adenosine(1519) in 16S rRNA + 4 S-adenosyl-L-methionine = N(6)-dimethyladenosine(1518)/N(6)-dimethyladenosine(1519) in 16S rRNA + 4 S-adenosyl-L-homocysteine + 4 H(+)</text>
        <dbReference type="Rhea" id="RHEA:19609"/>
        <dbReference type="Rhea" id="RHEA-COMP:10232"/>
        <dbReference type="Rhea" id="RHEA-COMP:10233"/>
        <dbReference type="ChEBI" id="CHEBI:15378"/>
        <dbReference type="ChEBI" id="CHEBI:57856"/>
        <dbReference type="ChEBI" id="CHEBI:59789"/>
        <dbReference type="ChEBI" id="CHEBI:74411"/>
        <dbReference type="ChEBI" id="CHEBI:74493"/>
        <dbReference type="EC" id="2.1.1.182"/>
    </reaction>
</comment>
<evidence type="ECO:0000256" key="7">
    <source>
        <dbReference type="HAMAP-Rule" id="MF_00607"/>
    </source>
</evidence>
<comment type="caution">
    <text evidence="10">The sequence shown here is derived from an EMBL/GenBank/DDBJ whole genome shotgun (WGS) entry which is preliminary data.</text>
</comment>
<keyword evidence="6 7" id="KW-0694">RNA-binding</keyword>
<dbReference type="AlphaFoldDB" id="A0A6L5XHA9"/>
<dbReference type="RefSeq" id="WP_154508239.1">
    <property type="nucleotide sequence ID" value="NZ_VUMH01000001.1"/>
</dbReference>
<keyword evidence="5 7" id="KW-0949">S-adenosyl-L-methionine</keyword>
<evidence type="ECO:0000256" key="2">
    <source>
        <dbReference type="ARBA" id="ARBA00022552"/>
    </source>
</evidence>
<dbReference type="Gene3D" id="3.40.50.150">
    <property type="entry name" value="Vaccinia Virus protein VP39"/>
    <property type="match status" value="1"/>
</dbReference>
<dbReference type="NCBIfam" id="TIGR00755">
    <property type="entry name" value="ksgA"/>
    <property type="match status" value="1"/>
</dbReference>
<feature type="binding site" evidence="7 8">
    <location>
        <position position="113"/>
    </location>
    <ligand>
        <name>S-adenosyl-L-methionine</name>
        <dbReference type="ChEBI" id="CHEBI:59789"/>
    </ligand>
</feature>
<keyword evidence="3 7" id="KW-0489">Methyltransferase</keyword>
<evidence type="ECO:0000256" key="5">
    <source>
        <dbReference type="ARBA" id="ARBA00022691"/>
    </source>
</evidence>
<feature type="binding site" evidence="7 8">
    <location>
        <position position="93"/>
    </location>
    <ligand>
        <name>S-adenosyl-L-methionine</name>
        <dbReference type="ChEBI" id="CHEBI:59789"/>
    </ligand>
</feature>
<dbReference type="InterPro" id="IPR023165">
    <property type="entry name" value="rRNA_Ade_diMease-like_C"/>
</dbReference>
<evidence type="ECO:0000256" key="8">
    <source>
        <dbReference type="PROSITE-ProRule" id="PRU01026"/>
    </source>
</evidence>
<dbReference type="Pfam" id="PF00398">
    <property type="entry name" value="RrnaAD"/>
    <property type="match status" value="1"/>
</dbReference>
<keyword evidence="4 7" id="KW-0808">Transferase</keyword>
<evidence type="ECO:0000313" key="11">
    <source>
        <dbReference type="Proteomes" id="UP000477488"/>
    </source>
</evidence>
<dbReference type="SMART" id="SM00650">
    <property type="entry name" value="rADc"/>
    <property type="match status" value="1"/>
</dbReference>
<dbReference type="InterPro" id="IPR001737">
    <property type="entry name" value="KsgA/Erm"/>
</dbReference>
<dbReference type="SUPFAM" id="SSF53335">
    <property type="entry name" value="S-adenosyl-L-methionine-dependent methyltransferases"/>
    <property type="match status" value="1"/>
</dbReference>
<feature type="binding site" evidence="7 8">
    <location>
        <position position="48"/>
    </location>
    <ligand>
        <name>S-adenosyl-L-methionine</name>
        <dbReference type="ChEBI" id="CHEBI:59789"/>
    </ligand>
</feature>
<evidence type="ECO:0000256" key="6">
    <source>
        <dbReference type="ARBA" id="ARBA00022884"/>
    </source>
</evidence>
<keyword evidence="2 7" id="KW-0698">rRNA processing</keyword>
<comment type="subcellular location">
    <subcellularLocation>
        <location evidence="7">Cytoplasm</location>
    </subcellularLocation>
</comment>
<feature type="binding site" evidence="7 8">
    <location>
        <position position="21"/>
    </location>
    <ligand>
        <name>S-adenosyl-L-methionine</name>
        <dbReference type="ChEBI" id="CHEBI:59789"/>
    </ligand>
</feature>
<dbReference type="PANTHER" id="PTHR11727:SF7">
    <property type="entry name" value="DIMETHYLADENOSINE TRANSFERASE-RELATED"/>
    <property type="match status" value="1"/>
</dbReference>
<dbReference type="PANTHER" id="PTHR11727">
    <property type="entry name" value="DIMETHYLADENOSINE TRANSFERASE"/>
    <property type="match status" value="1"/>
</dbReference>
<evidence type="ECO:0000313" key="10">
    <source>
        <dbReference type="EMBL" id="MSS26583.1"/>
    </source>
</evidence>
<organism evidence="10 11">
    <name type="scientific">Desulfovibrio porci</name>
    <dbReference type="NCBI Taxonomy" id="2605782"/>
    <lineage>
        <taxon>Bacteria</taxon>
        <taxon>Pseudomonadati</taxon>
        <taxon>Thermodesulfobacteriota</taxon>
        <taxon>Desulfovibrionia</taxon>
        <taxon>Desulfovibrionales</taxon>
        <taxon>Desulfovibrionaceae</taxon>
        <taxon>Desulfovibrio</taxon>
    </lineage>
</organism>
<dbReference type="Proteomes" id="UP000477488">
    <property type="component" value="Unassembled WGS sequence"/>
</dbReference>
<dbReference type="PROSITE" id="PS01131">
    <property type="entry name" value="RRNA_A_DIMETH"/>
    <property type="match status" value="1"/>
</dbReference>
<reference evidence="10 11" key="1">
    <citation type="submission" date="2019-09" db="EMBL/GenBank/DDBJ databases">
        <title>In-depth cultivation of the pig gut microbiome towards novel bacterial diversity and tailored functional studies.</title>
        <authorList>
            <person name="Wylensek D."/>
            <person name="Hitch T.C.A."/>
            <person name="Clavel T."/>
        </authorList>
    </citation>
    <scope>NUCLEOTIDE SEQUENCE [LARGE SCALE GENOMIC DNA]</scope>
    <source>
        <strain evidence="10 11">PG-178-WT-4</strain>
    </source>
</reference>
<protein>
    <recommendedName>
        <fullName evidence="7">Ribosomal RNA small subunit methyltransferase A</fullName>
        <ecNumber evidence="7">2.1.1.182</ecNumber>
    </recommendedName>
    <alternativeName>
        <fullName evidence="7">16S rRNA (adenine(1518)-N(6)/adenine(1519)-N(6))-dimethyltransferase</fullName>
    </alternativeName>
    <alternativeName>
        <fullName evidence="7">16S rRNA dimethyladenosine transferase</fullName>
    </alternativeName>
    <alternativeName>
        <fullName evidence="7">16S rRNA dimethylase</fullName>
    </alternativeName>
    <alternativeName>
        <fullName evidence="7">S-adenosylmethionine-6-N', N'-adenosyl(rRNA) dimethyltransferase</fullName>
    </alternativeName>
</protein>
<keyword evidence="1 7" id="KW-0963">Cytoplasm</keyword>
<comment type="similarity">
    <text evidence="7">Belongs to the class I-like SAM-binding methyltransferase superfamily. rRNA adenine N(6)-methyltransferase family. RsmA subfamily.</text>
</comment>
<dbReference type="GO" id="GO:0005829">
    <property type="term" value="C:cytosol"/>
    <property type="evidence" value="ECO:0007669"/>
    <property type="project" value="TreeGrafter"/>
</dbReference>
<feature type="domain" description="Ribosomal RNA adenine methylase transferase N-terminal" evidence="9">
    <location>
        <begin position="28"/>
        <end position="198"/>
    </location>
</feature>
<dbReference type="InterPro" id="IPR029063">
    <property type="entry name" value="SAM-dependent_MTases_sf"/>
</dbReference>
<evidence type="ECO:0000256" key="4">
    <source>
        <dbReference type="ARBA" id="ARBA00022679"/>
    </source>
</evidence>
<evidence type="ECO:0000256" key="3">
    <source>
        <dbReference type="ARBA" id="ARBA00022603"/>
    </source>
</evidence>
<dbReference type="InterPro" id="IPR011530">
    <property type="entry name" value="rRNA_adenine_dimethylase"/>
</dbReference>
<gene>
    <name evidence="7 10" type="primary">rsmA</name>
    <name evidence="7" type="synonym">ksgA</name>
    <name evidence="10" type="ORF">FYJ44_00665</name>
</gene>
<dbReference type="PROSITE" id="PS51689">
    <property type="entry name" value="SAM_RNA_A_N6_MT"/>
    <property type="match status" value="1"/>
</dbReference>
<feature type="binding site" evidence="7 8">
    <location>
        <position position="70"/>
    </location>
    <ligand>
        <name>S-adenosyl-L-methionine</name>
        <dbReference type="ChEBI" id="CHEBI:59789"/>
    </ligand>
</feature>
<dbReference type="CDD" id="cd02440">
    <property type="entry name" value="AdoMet_MTases"/>
    <property type="match status" value="1"/>
</dbReference>
<dbReference type="EC" id="2.1.1.182" evidence="7"/>
<dbReference type="GO" id="GO:0052908">
    <property type="term" value="F:16S rRNA (adenine(1518)-N(6)/adenine(1519)-N(6))-dimethyltransferase activity"/>
    <property type="evidence" value="ECO:0007669"/>
    <property type="project" value="UniProtKB-EC"/>
</dbReference>
<dbReference type="Gene3D" id="1.10.8.100">
    <property type="entry name" value="Ribosomal RNA adenine dimethylase-like, domain 2"/>
    <property type="match status" value="1"/>
</dbReference>
<dbReference type="InterPro" id="IPR020598">
    <property type="entry name" value="rRNA_Ade_methylase_Trfase_N"/>
</dbReference>
<dbReference type="GO" id="GO:0003723">
    <property type="term" value="F:RNA binding"/>
    <property type="evidence" value="ECO:0007669"/>
    <property type="project" value="UniProtKB-UniRule"/>
</dbReference>
<evidence type="ECO:0000256" key="1">
    <source>
        <dbReference type="ARBA" id="ARBA00022490"/>
    </source>
</evidence>
<keyword evidence="11" id="KW-1185">Reference proteome</keyword>
<proteinExistence type="inferred from homology"/>
<feature type="binding site" evidence="7 8">
    <location>
        <position position="23"/>
    </location>
    <ligand>
        <name>S-adenosyl-L-methionine</name>
        <dbReference type="ChEBI" id="CHEBI:59789"/>
    </ligand>
</feature>
<name>A0A6L5XHA9_9BACT</name>
<dbReference type="HAMAP" id="MF_00607">
    <property type="entry name" value="16SrRNA_methyltr_A"/>
    <property type="match status" value="1"/>
</dbReference>
<dbReference type="InterPro" id="IPR020596">
    <property type="entry name" value="rRNA_Ade_Mease_Trfase_CS"/>
</dbReference>